<feature type="transmembrane region" description="Helical" evidence="4">
    <location>
        <begin position="307"/>
        <end position="323"/>
    </location>
</feature>
<evidence type="ECO:0000313" key="6">
    <source>
        <dbReference type="EMBL" id="KAK3694930.1"/>
    </source>
</evidence>
<feature type="transmembrane region" description="Helical" evidence="4">
    <location>
        <begin position="207"/>
        <end position="228"/>
    </location>
</feature>
<dbReference type="GO" id="GO:0016740">
    <property type="term" value="F:transferase activity"/>
    <property type="evidence" value="ECO:0007669"/>
    <property type="project" value="UniProtKB-KW"/>
</dbReference>
<evidence type="ECO:0000256" key="2">
    <source>
        <dbReference type="ARBA" id="ARBA00022679"/>
    </source>
</evidence>
<comment type="similarity">
    <text evidence="1">Belongs to the glycosyltransferase 90 family.</text>
</comment>
<evidence type="ECO:0000313" key="7">
    <source>
        <dbReference type="Proteomes" id="UP001270362"/>
    </source>
</evidence>
<evidence type="ECO:0000259" key="5">
    <source>
        <dbReference type="SMART" id="SM00672"/>
    </source>
</evidence>
<feature type="transmembrane region" description="Helical" evidence="4">
    <location>
        <begin position="240"/>
        <end position="259"/>
    </location>
</feature>
<keyword evidence="7" id="KW-1185">Reference proteome</keyword>
<feature type="domain" description="Glycosyl transferase CAP10" evidence="5">
    <location>
        <begin position="652"/>
        <end position="940"/>
    </location>
</feature>
<keyword evidence="2" id="KW-0808">Transferase</keyword>
<feature type="transmembrane region" description="Helical" evidence="4">
    <location>
        <begin position="335"/>
        <end position="357"/>
    </location>
</feature>
<feature type="region of interest" description="Disordered" evidence="3">
    <location>
        <begin position="566"/>
        <end position="596"/>
    </location>
</feature>
<dbReference type="PANTHER" id="PTHR12203:SF35">
    <property type="entry name" value="PROTEIN O-GLUCOSYLTRANSFERASE 1"/>
    <property type="match status" value="1"/>
</dbReference>
<sequence>MALPSESLAALCAVASFLWLANSLEGHQLIEQPRLSSLLVLLTAGVSSYAASFFAFWLPGANGRYDDDLGSLRTSRANLPKKPRKYHLPGLVICIILRLELFHRVTVDLACSTPGIEACLPLVILFYELLPGRGTRSDSDVQEKNDDDPGRTIYDVLGDAFSNWLNESQTSLIVGTLALTYGAYLSSKQSIRSTFFCSSLDSNYLVFALQTTGLLLDGVIAVLIWRTLAWTRTTKSRLKTLSTILLASSLGTGLLYWSFRLFHRSRPMSYHFRGLDSLYAFDVVVDGLAFSIFFISAGLLTTEGSPLPLVGIVTFLSGLLSALQETSLMGSWENVSPYTTHWSLVLICTGFSVFAYANNLRSILFLRRAFVIFLLVIIIVSATIFSVARGGRVLNDHPLQRLIYDARVESGRWLVHATVSDSLPIAVQEYKERHNKRDPPSNFDVWYKFAKERNSPTIDHFAQIETDILPFWGIAPDKIREGINHIGAEPGIAMIRIHKGTVTHNVPHGSPQKVVVDDLVNMIEVFAEYLADMEMPVNLNDQPRVIAPWDDVQRFTTAGKRKGLGKLLSRRSDLSEDKASFEGPSGTTDTGSAPLPKSFTSVRALREMTALTCPPGTTMRSGVHWDIRDFCPACANPQSQGQFLTNWPLSQYLCHQSDMLRLHGFHMTSPKLRPIQELLPVFSRSKTDSYSDILIPLRRTEEPVKDDGRAFAMKRTRLFWRGSVRRADSSHELLRGGHQERLVHLANHASSKDKTTVLLPVAKNRDKFAYIRASTVELNGLLPMDIGFSDYNACGDEDKTCQALARSEFITGEDPKTVTAPANKYILTMDTDAGPSHDFLEILRSGSVPFHASVFKEWYSERLMPWIHFVPIDLRFQGLHSTLAYFAGIKKGLDGEGEDMEMEAKTEEGKWISEEGKKWAEKAIRREDMEVYLFRLLLEWGRVVDDRREDIGFVLT</sequence>
<dbReference type="EMBL" id="JAULSO010000001">
    <property type="protein sequence ID" value="KAK3694930.1"/>
    <property type="molecule type" value="Genomic_DNA"/>
</dbReference>
<comment type="caution">
    <text evidence="6">The sequence shown here is derived from an EMBL/GenBank/DDBJ whole genome shotgun (WGS) entry which is preliminary data.</text>
</comment>
<dbReference type="Proteomes" id="UP001270362">
    <property type="component" value="Unassembled WGS sequence"/>
</dbReference>
<proteinExistence type="inferred from homology"/>
<organism evidence="6 7">
    <name type="scientific">Podospora appendiculata</name>
    <dbReference type="NCBI Taxonomy" id="314037"/>
    <lineage>
        <taxon>Eukaryota</taxon>
        <taxon>Fungi</taxon>
        <taxon>Dikarya</taxon>
        <taxon>Ascomycota</taxon>
        <taxon>Pezizomycotina</taxon>
        <taxon>Sordariomycetes</taxon>
        <taxon>Sordariomycetidae</taxon>
        <taxon>Sordariales</taxon>
        <taxon>Podosporaceae</taxon>
        <taxon>Podospora</taxon>
    </lineage>
</organism>
<keyword evidence="4" id="KW-0472">Membrane</keyword>
<feature type="transmembrane region" description="Helical" evidence="4">
    <location>
        <begin position="39"/>
        <end position="58"/>
    </location>
</feature>
<feature type="transmembrane region" description="Helical" evidence="4">
    <location>
        <begin position="369"/>
        <end position="388"/>
    </location>
</feature>
<evidence type="ECO:0000256" key="4">
    <source>
        <dbReference type="SAM" id="Phobius"/>
    </source>
</evidence>
<reference evidence="6" key="1">
    <citation type="journal article" date="2023" name="Mol. Phylogenet. Evol.">
        <title>Genome-scale phylogeny and comparative genomics of the fungal order Sordariales.</title>
        <authorList>
            <person name="Hensen N."/>
            <person name="Bonometti L."/>
            <person name="Westerberg I."/>
            <person name="Brannstrom I.O."/>
            <person name="Guillou S."/>
            <person name="Cros-Aarteil S."/>
            <person name="Calhoun S."/>
            <person name="Haridas S."/>
            <person name="Kuo A."/>
            <person name="Mondo S."/>
            <person name="Pangilinan J."/>
            <person name="Riley R."/>
            <person name="LaButti K."/>
            <person name="Andreopoulos B."/>
            <person name="Lipzen A."/>
            <person name="Chen C."/>
            <person name="Yan M."/>
            <person name="Daum C."/>
            <person name="Ng V."/>
            <person name="Clum A."/>
            <person name="Steindorff A."/>
            <person name="Ohm R.A."/>
            <person name="Martin F."/>
            <person name="Silar P."/>
            <person name="Natvig D.O."/>
            <person name="Lalanne C."/>
            <person name="Gautier V."/>
            <person name="Ament-Velasquez S.L."/>
            <person name="Kruys A."/>
            <person name="Hutchinson M.I."/>
            <person name="Powell A.J."/>
            <person name="Barry K."/>
            <person name="Miller A.N."/>
            <person name="Grigoriev I.V."/>
            <person name="Debuchy R."/>
            <person name="Gladieux P."/>
            <person name="Hiltunen Thoren M."/>
            <person name="Johannesson H."/>
        </authorList>
    </citation>
    <scope>NUCLEOTIDE SEQUENCE</scope>
    <source>
        <strain evidence="6">CBS 314.62</strain>
    </source>
</reference>
<keyword evidence="4" id="KW-0812">Transmembrane</keyword>
<reference evidence="6" key="2">
    <citation type="submission" date="2023-06" db="EMBL/GenBank/DDBJ databases">
        <authorList>
            <consortium name="Lawrence Berkeley National Laboratory"/>
            <person name="Haridas S."/>
            <person name="Hensen N."/>
            <person name="Bonometti L."/>
            <person name="Westerberg I."/>
            <person name="Brannstrom I.O."/>
            <person name="Guillou S."/>
            <person name="Cros-Aarteil S."/>
            <person name="Calhoun S."/>
            <person name="Kuo A."/>
            <person name="Mondo S."/>
            <person name="Pangilinan J."/>
            <person name="Riley R."/>
            <person name="Labutti K."/>
            <person name="Andreopoulos B."/>
            <person name="Lipzen A."/>
            <person name="Chen C."/>
            <person name="Yanf M."/>
            <person name="Daum C."/>
            <person name="Ng V."/>
            <person name="Clum A."/>
            <person name="Steindorff A."/>
            <person name="Ohm R."/>
            <person name="Martin F."/>
            <person name="Silar P."/>
            <person name="Natvig D."/>
            <person name="Lalanne C."/>
            <person name="Gautier V."/>
            <person name="Ament-Velasquez S.L."/>
            <person name="Kruys A."/>
            <person name="Hutchinson M.I."/>
            <person name="Powell A.J."/>
            <person name="Barry K."/>
            <person name="Miller A.N."/>
            <person name="Grigoriev I.V."/>
            <person name="Debuchy R."/>
            <person name="Gladieux P."/>
            <person name="Thoren M.H."/>
            <person name="Johannesson H."/>
        </authorList>
    </citation>
    <scope>NUCLEOTIDE SEQUENCE</scope>
    <source>
        <strain evidence="6">CBS 314.62</strain>
    </source>
</reference>
<dbReference type="AlphaFoldDB" id="A0AAE1CHV5"/>
<name>A0AAE1CHV5_9PEZI</name>
<evidence type="ECO:0000256" key="3">
    <source>
        <dbReference type="SAM" id="MobiDB-lite"/>
    </source>
</evidence>
<accession>A0AAE1CHV5</accession>
<dbReference type="InterPro" id="IPR051091">
    <property type="entry name" value="O-Glucosyltr/Glycosyltrsf_90"/>
</dbReference>
<feature type="compositionally biased region" description="Basic and acidic residues" evidence="3">
    <location>
        <begin position="570"/>
        <end position="580"/>
    </location>
</feature>
<feature type="transmembrane region" description="Helical" evidence="4">
    <location>
        <begin position="279"/>
        <end position="300"/>
    </location>
</feature>
<protein>
    <submittedName>
        <fullName evidence="6">Glycosyltransferase family 90 protein</fullName>
    </submittedName>
</protein>
<evidence type="ECO:0000256" key="1">
    <source>
        <dbReference type="ARBA" id="ARBA00010118"/>
    </source>
</evidence>
<gene>
    <name evidence="6" type="ORF">B0T22DRAFT_87478</name>
</gene>
<dbReference type="PANTHER" id="PTHR12203">
    <property type="entry name" value="KDEL LYS-ASP-GLU-LEU CONTAINING - RELATED"/>
    <property type="match status" value="1"/>
</dbReference>
<keyword evidence="4" id="KW-1133">Transmembrane helix</keyword>
<dbReference type="InterPro" id="IPR006598">
    <property type="entry name" value="CAP10"/>
</dbReference>
<dbReference type="SMART" id="SM00672">
    <property type="entry name" value="CAP10"/>
    <property type="match status" value="1"/>
</dbReference>